<dbReference type="STRING" id="644282.Deba_1000"/>
<dbReference type="KEGG" id="dbr:Deba_1000"/>
<evidence type="ECO:0000313" key="2">
    <source>
        <dbReference type="Proteomes" id="UP000009047"/>
    </source>
</evidence>
<keyword evidence="2" id="KW-1185">Reference proteome</keyword>
<dbReference type="AlphaFoldDB" id="E1QFN4"/>
<dbReference type="EMBL" id="CP002085">
    <property type="protein sequence ID" value="ADK84370.1"/>
    <property type="molecule type" value="Genomic_DNA"/>
</dbReference>
<dbReference type="Proteomes" id="UP000009047">
    <property type="component" value="Chromosome"/>
</dbReference>
<sequence length="207" mass="22651">MHNACVDCIDSYANPVGLTLADSAADAANCTLWESDYAVVALVVIDEPIASKLKSSHGEGLAILSQKLGEKRRKHKIVDGYLILAIAHDMNTYRSPALDEENRVVGSDDLHGTIQSLESDLYLCRKQIIWPVGDPDDPSAWEERIRRIPILSLPFAKSAAANADSTLISLCKDDEILMRQLANASEDEIIILIESYIGDSDDVSTIL</sequence>
<dbReference type="RefSeq" id="WP_013257824.1">
    <property type="nucleotide sequence ID" value="NC_014365.1"/>
</dbReference>
<proteinExistence type="predicted"/>
<evidence type="ECO:0000313" key="1">
    <source>
        <dbReference type="EMBL" id="ADK84370.1"/>
    </source>
</evidence>
<accession>E1QFN4</accession>
<dbReference type="HOGENOM" id="CLU_1324623_0_0_7"/>
<name>E1QFN4_DESB2</name>
<organism evidence="1 2">
    <name type="scientific">Desulfarculus baarsii (strain ATCC 33931 / DSM 2075 / LMG 7858 / VKM B-1802 / 2st14)</name>
    <dbReference type="NCBI Taxonomy" id="644282"/>
    <lineage>
        <taxon>Bacteria</taxon>
        <taxon>Pseudomonadati</taxon>
        <taxon>Thermodesulfobacteriota</taxon>
        <taxon>Desulfarculia</taxon>
        <taxon>Desulfarculales</taxon>
        <taxon>Desulfarculaceae</taxon>
        <taxon>Desulfarculus</taxon>
    </lineage>
</organism>
<protein>
    <submittedName>
        <fullName evidence="1">Uncharacterized protein</fullName>
    </submittedName>
</protein>
<gene>
    <name evidence="1" type="ordered locus">Deba_1000</name>
</gene>
<reference evidence="1 2" key="1">
    <citation type="journal article" date="2010" name="Stand. Genomic Sci.">
        <title>Complete genome sequence of Desulfarculus baarsii type strain (2st14).</title>
        <authorList>
            <person name="Sun H."/>
            <person name="Spring S."/>
            <person name="Lapidus A."/>
            <person name="Davenport K."/>
            <person name="Del Rio T.G."/>
            <person name="Tice H."/>
            <person name="Nolan M."/>
            <person name="Copeland A."/>
            <person name="Cheng J.F."/>
            <person name="Lucas S."/>
            <person name="Tapia R."/>
            <person name="Goodwin L."/>
            <person name="Pitluck S."/>
            <person name="Ivanova N."/>
            <person name="Pagani I."/>
            <person name="Mavromatis K."/>
            <person name="Ovchinnikova G."/>
            <person name="Pati A."/>
            <person name="Chen A."/>
            <person name="Palaniappan K."/>
            <person name="Hauser L."/>
            <person name="Chang Y.J."/>
            <person name="Jeffries C.D."/>
            <person name="Detter J.C."/>
            <person name="Han C."/>
            <person name="Rohde M."/>
            <person name="Brambilla E."/>
            <person name="Goker M."/>
            <person name="Woyke T."/>
            <person name="Bristow J."/>
            <person name="Eisen J.A."/>
            <person name="Markowitz V."/>
            <person name="Hugenholtz P."/>
            <person name="Kyrpides N.C."/>
            <person name="Klenk H.P."/>
            <person name="Land M."/>
        </authorList>
    </citation>
    <scope>NUCLEOTIDE SEQUENCE [LARGE SCALE GENOMIC DNA]</scope>
    <source>
        <strain evidence="2">ATCC 33931 / DSM 2075 / LMG 7858 / VKM B-1802 / 2st14</strain>
    </source>
</reference>